<organism evidence="1 2">
    <name type="scientific">Pyropia yezoensis</name>
    <name type="common">Susabi-nori</name>
    <name type="synonym">Porphyra yezoensis</name>
    <dbReference type="NCBI Taxonomy" id="2788"/>
    <lineage>
        <taxon>Eukaryota</taxon>
        <taxon>Rhodophyta</taxon>
        <taxon>Bangiophyceae</taxon>
        <taxon>Bangiales</taxon>
        <taxon>Bangiaceae</taxon>
        <taxon>Pyropia</taxon>
    </lineage>
</organism>
<evidence type="ECO:0000313" key="1">
    <source>
        <dbReference type="EMBL" id="KAK1861607.1"/>
    </source>
</evidence>
<reference evidence="1" key="1">
    <citation type="submission" date="2019-11" db="EMBL/GenBank/DDBJ databases">
        <title>Nori genome reveals adaptations in red seaweeds to the harsh intertidal environment.</title>
        <authorList>
            <person name="Wang D."/>
            <person name="Mao Y."/>
        </authorList>
    </citation>
    <scope>NUCLEOTIDE SEQUENCE</scope>
    <source>
        <tissue evidence="1">Gametophyte</tissue>
    </source>
</reference>
<name>A0ACC3BUP5_PYRYE</name>
<gene>
    <name evidence="1" type="ORF">I4F81_004190</name>
</gene>
<sequence length="212" mass="23058">MERAMFPAAAAWSIAVAAAKTTCHIKRGRLTTIVAAFIFFRRTAELLRLRREDVRVLPDGTIEFQVTRYNAERRAGATRLTYTVPPALHDPNLPLALLRERLAWLAAAGAPPAQPIFSALGDPRPPTRATMAQWLIEACHDLGITAPVGAFFAPYSTRGGAATAAYSVVVPDGRIVALLGHNRRDTVTAHTHYVDALVHPCPAARRLANHLT</sequence>
<protein>
    <submittedName>
        <fullName evidence="1">Uncharacterized protein</fullName>
    </submittedName>
</protein>
<dbReference type="Proteomes" id="UP000798662">
    <property type="component" value="Chromosome 1"/>
</dbReference>
<proteinExistence type="predicted"/>
<evidence type="ECO:0000313" key="2">
    <source>
        <dbReference type="Proteomes" id="UP000798662"/>
    </source>
</evidence>
<keyword evidence="2" id="KW-1185">Reference proteome</keyword>
<dbReference type="EMBL" id="CM020618">
    <property type="protein sequence ID" value="KAK1861607.1"/>
    <property type="molecule type" value="Genomic_DNA"/>
</dbReference>
<accession>A0ACC3BUP5</accession>
<comment type="caution">
    <text evidence="1">The sequence shown here is derived from an EMBL/GenBank/DDBJ whole genome shotgun (WGS) entry which is preliminary data.</text>
</comment>